<keyword evidence="6" id="KW-0256">Endoplasmic reticulum</keyword>
<evidence type="ECO:0000256" key="8">
    <source>
        <dbReference type="ARBA" id="ARBA00023136"/>
    </source>
</evidence>
<dbReference type="GO" id="GO:0005789">
    <property type="term" value="C:endoplasmic reticulum membrane"/>
    <property type="evidence" value="ECO:0007669"/>
    <property type="project" value="UniProtKB-SubCell"/>
</dbReference>
<sequence length="468" mass="51923">MARDSSVAVVVLGDLGRSPRMQYHTLSLVEQAGKEVHVVAYGGTQPHASLVHNSRVHLHALPTLVDFVGGLVPLERLPKPLVMIVKALFQVFVLLYALLVRVPGVGFVLLQTPPCIPTFAVCKLACLLKRSELVIDWHNFGYTLLALNLSQDHPLVSIAESYERLLGKLGDYHLCVTRAMRKELETNWGVMKAQVLYDRPPQFFQPLSYSELHSLFVKLSKDFAEPMHVRDCCCTDNGGANGSLSTRSASARTLFTEKQREASGGTSIVQVADRPALVVSSTSWTPDEDFGILLEAAKLYDELTHDLKSYPRLLFVITGKGPMKEEYRKKMASMEFKKVAFRLMWLSAEDYPRLVSAADLGVSLHISSSGFDLPMKVVDMFGCGVPVCSANYSCVEELVQNNRNGMLFNDAEELAQQLKALFHNFGREKNSRLQKLKAGAMASSKRRWTDEWAKVGLGIFAGGKGKDE</sequence>
<feature type="transmembrane region" description="Helical" evidence="9">
    <location>
        <begin position="87"/>
        <end position="110"/>
    </location>
</feature>
<name>A0A5B8MW03_9CHLO</name>
<reference evidence="10" key="2">
    <citation type="submission" date="2021-01" db="EMBL/GenBank/DDBJ databases">
        <authorList>
            <person name="Corre E."/>
            <person name="Pelletier E."/>
            <person name="Niang G."/>
            <person name="Scheremetjew M."/>
            <person name="Finn R."/>
            <person name="Kale V."/>
            <person name="Holt S."/>
            <person name="Cochrane G."/>
            <person name="Meng A."/>
            <person name="Brown T."/>
            <person name="Cohen L."/>
        </authorList>
    </citation>
    <scope>NUCLEOTIDE SEQUENCE</scope>
    <source>
        <strain evidence="10">CCMP1205</strain>
    </source>
</reference>
<keyword evidence="4 11" id="KW-0808">Transferase</keyword>
<keyword evidence="3" id="KW-0328">Glycosyltransferase</keyword>
<dbReference type="STRING" id="1764295.A0A5B8MW03"/>
<organism evidence="11 12">
    <name type="scientific">Chloropicon primus</name>
    <dbReference type="NCBI Taxonomy" id="1764295"/>
    <lineage>
        <taxon>Eukaryota</taxon>
        <taxon>Viridiplantae</taxon>
        <taxon>Chlorophyta</taxon>
        <taxon>Chloropicophyceae</taxon>
        <taxon>Chloropicales</taxon>
        <taxon>Chloropicaceae</taxon>
        <taxon>Chloropicon</taxon>
    </lineage>
</organism>
<dbReference type="GO" id="GO:0000030">
    <property type="term" value="F:mannosyltransferase activity"/>
    <property type="evidence" value="ECO:0007669"/>
    <property type="project" value="InterPro"/>
</dbReference>
<evidence type="ECO:0000256" key="2">
    <source>
        <dbReference type="ARBA" id="ARBA00004922"/>
    </source>
</evidence>
<evidence type="ECO:0000256" key="1">
    <source>
        <dbReference type="ARBA" id="ARBA00004389"/>
    </source>
</evidence>
<dbReference type="Pfam" id="PF13692">
    <property type="entry name" value="Glyco_trans_1_4"/>
    <property type="match status" value="1"/>
</dbReference>
<dbReference type="OrthoDB" id="614844at2759"/>
<dbReference type="InterPro" id="IPR026051">
    <property type="entry name" value="ALG1-like"/>
</dbReference>
<comment type="subcellular location">
    <subcellularLocation>
        <location evidence="1">Endoplasmic reticulum membrane</location>
        <topology evidence="1">Single-pass membrane protein</topology>
    </subcellularLocation>
</comment>
<evidence type="ECO:0000256" key="9">
    <source>
        <dbReference type="SAM" id="Phobius"/>
    </source>
</evidence>
<evidence type="ECO:0000256" key="6">
    <source>
        <dbReference type="ARBA" id="ARBA00022824"/>
    </source>
</evidence>
<dbReference type="EMBL" id="HBHL01012677">
    <property type="protein sequence ID" value="CAD9719447.1"/>
    <property type="molecule type" value="Transcribed_RNA"/>
</dbReference>
<evidence type="ECO:0000256" key="4">
    <source>
        <dbReference type="ARBA" id="ARBA00022679"/>
    </source>
</evidence>
<keyword evidence="5 9" id="KW-0812">Transmembrane</keyword>
<protein>
    <submittedName>
        <fullName evidence="11">Glycosyltransferase</fullName>
    </submittedName>
</protein>
<dbReference type="PANTHER" id="PTHR13036:SF0">
    <property type="entry name" value="CHITOBIOSYLDIPHOSPHODOLICHOL BETA-MANNOSYLTRANSFERASE"/>
    <property type="match status" value="1"/>
</dbReference>
<comment type="pathway">
    <text evidence="2">Protein modification; protein glycosylation.</text>
</comment>
<evidence type="ECO:0000313" key="11">
    <source>
        <dbReference type="EMBL" id="QDZ23795.1"/>
    </source>
</evidence>
<keyword evidence="8 9" id="KW-0472">Membrane</keyword>
<evidence type="ECO:0000256" key="3">
    <source>
        <dbReference type="ARBA" id="ARBA00022676"/>
    </source>
</evidence>
<proteinExistence type="predicted"/>
<dbReference type="Gene3D" id="3.40.50.2000">
    <property type="entry name" value="Glycogen Phosphorylase B"/>
    <property type="match status" value="1"/>
</dbReference>
<evidence type="ECO:0000313" key="10">
    <source>
        <dbReference type="EMBL" id="CAD9719447.1"/>
    </source>
</evidence>
<accession>A0A5B8MW03</accession>
<evidence type="ECO:0000256" key="5">
    <source>
        <dbReference type="ARBA" id="ARBA00022692"/>
    </source>
</evidence>
<dbReference type="Proteomes" id="UP000316726">
    <property type="component" value="Chromosome 11"/>
</dbReference>
<dbReference type="AlphaFoldDB" id="A0A5B8MW03"/>
<keyword evidence="7 9" id="KW-1133">Transmembrane helix</keyword>
<evidence type="ECO:0000256" key="7">
    <source>
        <dbReference type="ARBA" id="ARBA00022989"/>
    </source>
</evidence>
<dbReference type="PANTHER" id="PTHR13036">
    <property type="entry name" value="BETA1,4 MANNOSYLTRANSFERASE"/>
    <property type="match status" value="1"/>
</dbReference>
<gene>
    <name evidence="11" type="ORF">A3770_11p63130</name>
    <name evidence="10" type="ORF">CPRI1469_LOCUS8313</name>
</gene>
<dbReference type="SUPFAM" id="SSF53756">
    <property type="entry name" value="UDP-Glycosyltransferase/glycogen phosphorylase"/>
    <property type="match status" value="1"/>
</dbReference>
<dbReference type="EMBL" id="CP031044">
    <property type="protein sequence ID" value="QDZ23795.1"/>
    <property type="molecule type" value="Genomic_DNA"/>
</dbReference>
<reference evidence="11 12" key="1">
    <citation type="submission" date="2018-07" db="EMBL/GenBank/DDBJ databases">
        <title>The complete nuclear genome of the prasinophyte Chloropicon primus (CCMP1205).</title>
        <authorList>
            <person name="Pombert J.-F."/>
            <person name="Otis C."/>
            <person name="Turmel M."/>
            <person name="Lemieux C."/>
        </authorList>
    </citation>
    <scope>NUCLEOTIDE SEQUENCE [LARGE SCALE GENOMIC DNA]</scope>
    <source>
        <strain evidence="11 12">CCMP1205</strain>
    </source>
</reference>
<keyword evidence="12" id="KW-1185">Reference proteome</keyword>
<evidence type="ECO:0000313" key="12">
    <source>
        <dbReference type="Proteomes" id="UP000316726"/>
    </source>
</evidence>